<dbReference type="PANTHER" id="PTHR33112:SF12">
    <property type="entry name" value="HETEROKARYON INCOMPATIBILITY DOMAIN-CONTAINING PROTEIN"/>
    <property type="match status" value="1"/>
</dbReference>
<sequence length="865" mass="96903">MDRLKACEPCLLLSASLLLWEVAVARGATGQYQGRVDFFLGTSADLEARSSSGCKSCASVMGCSSHPDIKETHGNVYGVSAHFRLKQPLLTIAWGNLDANTENPAQRRAQLINLRLDILLSTNPVLAKSATGRGRLYDVDGYNVSLMRRWMERCDKHHESTCSAKYKEFVLLQARLSLIDVEDLCIVTPEEPVRYATLSYVWGVAALPVAKKANMTFLRLPGAFRRGGYLELPATIHDAVRLCANIGIRYLWVDSVCIVQDDTESKMEQIKAMSSVYANAHVTLVALSSEDANAGIPRISQAKSGSDVSPFVDLPCQTLIKASQGSHGLPPVIHAGSMWSKRAWTLQETVLSRRLVCLGPVASWACSGAHWSEDLEVLSETDGLPAPTKEIDKLSIPAWPDMAQYASLATAYAARRLTMPTDTLNAFEGIAAPVRQLFQSEFLFGVSEFEFDLGLLWQHRRRGAKPRSGLDWAGKGHNFPSWSWISHHGLHLQTFWRPDSSCPRPELRISPLVQWKKQNKATEDWEDVDNSYHAVRKHFEKPDASTPDNWTKHTDGLESPYYQSAQFSHIQPPPKFSYPIPTRPSLASQPAASYYPHLLFQGSLARVRFQFRGSAEERATANEKLREEALVPELEIVNGTDGAWIGRVRLNLQPGSALPRDDEEQDVIAISEATMTTKAAKEHSLTTEAADREEVGQGGDGWYRFVNVLWIGPTEDGKVYRKALGRIWWKAWEKMTVEQAAADLVAESLRPDEFVFEAAVKAKFLRADTTEPEEGDDRLVRLEDESLSDQELDVRCERQLEQELAAASEQDLLAIKEVRARTEMEVVEDAKEDMERLNTIEKLERLEKRPCSSSENEYKEMKDED</sequence>
<evidence type="ECO:0000259" key="2">
    <source>
        <dbReference type="Pfam" id="PF06985"/>
    </source>
</evidence>
<evidence type="ECO:0000256" key="1">
    <source>
        <dbReference type="SAM" id="SignalP"/>
    </source>
</evidence>
<dbReference type="EMBL" id="CP023322">
    <property type="protein sequence ID" value="ATY59090.1"/>
    <property type="molecule type" value="Genomic_DNA"/>
</dbReference>
<evidence type="ECO:0000313" key="4">
    <source>
        <dbReference type="Proteomes" id="UP000323067"/>
    </source>
</evidence>
<feature type="signal peptide" evidence="1">
    <location>
        <begin position="1"/>
        <end position="27"/>
    </location>
</feature>
<reference evidence="3 4" key="1">
    <citation type="journal article" date="2017" name="BMC Genomics">
        <title>Chromosome level assembly and secondary metabolite potential of the parasitic fungus Cordyceps militaris.</title>
        <authorList>
            <person name="Kramer G.J."/>
            <person name="Nodwell J.R."/>
        </authorList>
    </citation>
    <scope>NUCLEOTIDE SEQUENCE [LARGE SCALE GENOMIC DNA]</scope>
    <source>
        <strain evidence="3 4">ATCC 34164</strain>
    </source>
</reference>
<protein>
    <submittedName>
        <fullName evidence="3">Heterokaryon incompatibility</fullName>
    </submittedName>
</protein>
<gene>
    <name evidence="3" type="ORF">A9K55_002943</name>
</gene>
<dbReference type="VEuPathDB" id="FungiDB:CCM_05567"/>
<accession>A0A2H4S7K8</accession>
<dbReference type="PANTHER" id="PTHR33112">
    <property type="entry name" value="DOMAIN PROTEIN, PUTATIVE-RELATED"/>
    <property type="match status" value="1"/>
</dbReference>
<feature type="domain" description="Heterokaryon incompatibility" evidence="2">
    <location>
        <begin position="195"/>
        <end position="348"/>
    </location>
</feature>
<organism evidence="3 4">
    <name type="scientific">Cordyceps militaris</name>
    <name type="common">Caterpillar fungus</name>
    <name type="synonym">Clavaria militaris</name>
    <dbReference type="NCBI Taxonomy" id="73501"/>
    <lineage>
        <taxon>Eukaryota</taxon>
        <taxon>Fungi</taxon>
        <taxon>Dikarya</taxon>
        <taxon>Ascomycota</taxon>
        <taxon>Pezizomycotina</taxon>
        <taxon>Sordariomycetes</taxon>
        <taxon>Hypocreomycetidae</taxon>
        <taxon>Hypocreales</taxon>
        <taxon>Cordycipitaceae</taxon>
        <taxon>Cordyceps</taxon>
    </lineage>
</organism>
<dbReference type="Pfam" id="PF06985">
    <property type="entry name" value="HET"/>
    <property type="match status" value="1"/>
</dbReference>
<dbReference type="InterPro" id="IPR010730">
    <property type="entry name" value="HET"/>
</dbReference>
<feature type="chain" id="PRO_5014173040" evidence="1">
    <location>
        <begin position="28"/>
        <end position="865"/>
    </location>
</feature>
<dbReference type="VEuPathDB" id="FungiDB:A9K55_002943"/>
<dbReference type="AlphaFoldDB" id="A0A2H4S7K8"/>
<evidence type="ECO:0000313" key="3">
    <source>
        <dbReference type="EMBL" id="ATY59090.1"/>
    </source>
</evidence>
<dbReference type="Proteomes" id="UP000323067">
    <property type="component" value="Chromosome iv"/>
</dbReference>
<dbReference type="OrthoDB" id="5428863at2759"/>
<proteinExistence type="predicted"/>
<keyword evidence="1" id="KW-0732">Signal</keyword>
<name>A0A2H4S7K8_CORMI</name>